<evidence type="ECO:0000256" key="3">
    <source>
        <dbReference type="ARBA" id="ARBA00022989"/>
    </source>
</evidence>
<dbReference type="EMBL" id="CP054142">
    <property type="protein sequence ID" value="QTQ13885.1"/>
    <property type="molecule type" value="Genomic_DNA"/>
</dbReference>
<dbReference type="AlphaFoldDB" id="A0A975F3V0"/>
<organism evidence="6 7">
    <name type="scientific">Treponema parvum</name>
    <dbReference type="NCBI Taxonomy" id="138851"/>
    <lineage>
        <taxon>Bacteria</taxon>
        <taxon>Pseudomonadati</taxon>
        <taxon>Spirochaetota</taxon>
        <taxon>Spirochaetia</taxon>
        <taxon>Spirochaetales</taxon>
        <taxon>Treponemataceae</taxon>
        <taxon>Treponema</taxon>
    </lineage>
</organism>
<evidence type="ECO:0000256" key="2">
    <source>
        <dbReference type="ARBA" id="ARBA00022692"/>
    </source>
</evidence>
<feature type="transmembrane region" description="Helical" evidence="5">
    <location>
        <begin position="105"/>
        <end position="124"/>
    </location>
</feature>
<accession>A0A975F3V0</accession>
<dbReference type="GO" id="GO:0005886">
    <property type="term" value="C:plasma membrane"/>
    <property type="evidence" value="ECO:0007669"/>
    <property type="project" value="UniProtKB-SubCell"/>
</dbReference>
<evidence type="ECO:0000256" key="1">
    <source>
        <dbReference type="ARBA" id="ARBA00004141"/>
    </source>
</evidence>
<evidence type="ECO:0000313" key="6">
    <source>
        <dbReference type="EMBL" id="QTQ13885.1"/>
    </source>
</evidence>
<evidence type="ECO:0000256" key="5">
    <source>
        <dbReference type="RuleBase" id="RU363041"/>
    </source>
</evidence>
<reference evidence="6 7" key="1">
    <citation type="journal article" date="2021" name="Microbiol. Resour. Announc.">
        <title>Complete Genome Sequences of Three Human Oral Treponema parvum Isolates.</title>
        <authorList>
            <person name="Zeng H."/>
            <person name="Watt R.M."/>
        </authorList>
    </citation>
    <scope>NUCLEOTIDE SEQUENCE [LARGE SCALE GENOMIC DNA]</scope>
    <source>
        <strain evidence="6 7">ATCC 700770</strain>
    </source>
</reference>
<proteinExistence type="inferred from homology"/>
<keyword evidence="7" id="KW-1185">Reference proteome</keyword>
<comment type="similarity">
    <text evidence="5">Belongs to the 4-toluene sulfonate uptake permease (TSUP) (TC 2.A.102) family.</text>
</comment>
<feature type="transmembrane region" description="Helical" evidence="5">
    <location>
        <begin position="136"/>
        <end position="156"/>
    </location>
</feature>
<dbReference type="RefSeq" id="WP_210120558.1">
    <property type="nucleotide sequence ID" value="NZ_CP054142.1"/>
</dbReference>
<comment type="subcellular location">
    <subcellularLocation>
        <location evidence="5">Cell membrane</location>
        <topology evidence="5">Multi-pass membrane protein</topology>
    </subcellularLocation>
    <subcellularLocation>
        <location evidence="1">Membrane</location>
        <topology evidence="1">Multi-pass membrane protein</topology>
    </subcellularLocation>
</comment>
<dbReference type="PANTHER" id="PTHR43701">
    <property type="entry name" value="MEMBRANE TRANSPORTER PROTEIN MJ0441-RELATED"/>
    <property type="match status" value="1"/>
</dbReference>
<protein>
    <recommendedName>
        <fullName evidence="5">Probable membrane transporter protein</fullName>
    </recommendedName>
</protein>
<feature type="transmembrane region" description="Helical" evidence="5">
    <location>
        <begin position="39"/>
        <end position="60"/>
    </location>
</feature>
<dbReference type="Pfam" id="PF01925">
    <property type="entry name" value="TauE"/>
    <property type="match status" value="1"/>
</dbReference>
<dbReference type="InterPro" id="IPR002781">
    <property type="entry name" value="TM_pro_TauE-like"/>
</dbReference>
<dbReference type="Proteomes" id="UP000671908">
    <property type="component" value="Chromosome"/>
</dbReference>
<feature type="transmembrane region" description="Helical" evidence="5">
    <location>
        <begin position="72"/>
        <end position="93"/>
    </location>
</feature>
<feature type="transmembrane region" description="Helical" evidence="5">
    <location>
        <begin position="176"/>
        <end position="197"/>
    </location>
</feature>
<keyword evidence="2 5" id="KW-0812">Transmembrane</keyword>
<dbReference type="InterPro" id="IPR051598">
    <property type="entry name" value="TSUP/Inactive_protease-like"/>
</dbReference>
<feature type="transmembrane region" description="Helical" evidence="5">
    <location>
        <begin position="204"/>
        <end position="226"/>
    </location>
</feature>
<keyword evidence="4 5" id="KW-0472">Membrane</keyword>
<evidence type="ECO:0000313" key="7">
    <source>
        <dbReference type="Proteomes" id="UP000671908"/>
    </source>
</evidence>
<dbReference type="PANTHER" id="PTHR43701:SF2">
    <property type="entry name" value="MEMBRANE TRANSPORTER PROTEIN YJNA-RELATED"/>
    <property type="match status" value="1"/>
</dbReference>
<gene>
    <name evidence="6" type="ORF">HRQ91_05125</name>
</gene>
<keyword evidence="5" id="KW-1003">Cell membrane</keyword>
<sequence length="260" mass="27950">MEVVIIAVTLIATLVGSISGIGGGVIIKPVMDAVLDIPVSSISFLSGTTVLAMTVVSIFFKNKNVRLDRPRGTFLALGGGIGGIFGKMLFSAVKLRAGNDSAVGITQNILMIILTGSVFFYVLYKDKIKTYDIKNAFFCVSAGLFLGILSSFLGIGGGPINIMALSLFFSLDSRNAALNSLYIIFFSQIMNLIFSVITGSVPDFSWPLLICMIVCGVAGASAGRQVSKKMDNRAVDRLFMGIMLVIIFISVYNVFRFLKY</sequence>
<name>A0A975F3V0_9SPIR</name>
<dbReference type="KEGG" id="tpav:HRQ91_05125"/>
<keyword evidence="3 5" id="KW-1133">Transmembrane helix</keyword>
<evidence type="ECO:0000256" key="4">
    <source>
        <dbReference type="ARBA" id="ARBA00023136"/>
    </source>
</evidence>
<feature type="transmembrane region" description="Helical" evidence="5">
    <location>
        <begin position="238"/>
        <end position="258"/>
    </location>
</feature>